<feature type="domain" description="HIT" evidence="1">
    <location>
        <begin position="71"/>
        <end position="127"/>
    </location>
</feature>
<dbReference type="InterPro" id="IPR052908">
    <property type="entry name" value="AP-4-A_phosphorylase"/>
</dbReference>
<dbReference type="InterPro" id="IPR011146">
    <property type="entry name" value="HIT-like"/>
</dbReference>
<dbReference type="InterPro" id="IPR036265">
    <property type="entry name" value="HIT-like_sf"/>
</dbReference>
<dbReference type="Pfam" id="PF22253">
    <property type="entry name" value="DUF6948"/>
    <property type="match status" value="1"/>
</dbReference>
<proteinExistence type="predicted"/>
<evidence type="ECO:0000259" key="1">
    <source>
        <dbReference type="PROSITE" id="PS51084"/>
    </source>
</evidence>
<dbReference type="PROSITE" id="PS51084">
    <property type="entry name" value="HIT_2"/>
    <property type="match status" value="1"/>
</dbReference>
<gene>
    <name evidence="2" type="ORF">LCGC14_3031580</name>
</gene>
<dbReference type="PANTHER" id="PTHR42997">
    <property type="entry name" value="HIT FAMILY HYDROLASE"/>
    <property type="match status" value="1"/>
</dbReference>
<protein>
    <recommendedName>
        <fullName evidence="1">HIT domain-containing protein</fullName>
    </recommendedName>
</protein>
<evidence type="ECO:0000313" key="2">
    <source>
        <dbReference type="EMBL" id="KKK59719.1"/>
    </source>
</evidence>
<name>A0A0F8Z037_9ZZZZ</name>
<reference evidence="2" key="1">
    <citation type="journal article" date="2015" name="Nature">
        <title>Complex archaea that bridge the gap between prokaryotes and eukaryotes.</title>
        <authorList>
            <person name="Spang A."/>
            <person name="Saw J.H."/>
            <person name="Jorgensen S.L."/>
            <person name="Zaremba-Niedzwiedzka K."/>
            <person name="Martijn J."/>
            <person name="Lind A.E."/>
            <person name="van Eijk R."/>
            <person name="Schleper C."/>
            <person name="Guy L."/>
            <person name="Ettema T.J."/>
        </authorList>
    </citation>
    <scope>NUCLEOTIDE SEQUENCE</scope>
</reference>
<organism evidence="2">
    <name type="scientific">marine sediment metagenome</name>
    <dbReference type="NCBI Taxonomy" id="412755"/>
    <lineage>
        <taxon>unclassified sequences</taxon>
        <taxon>metagenomes</taxon>
        <taxon>ecological metagenomes</taxon>
    </lineage>
</organism>
<dbReference type="EMBL" id="LAZR01063326">
    <property type="protein sequence ID" value="KKK59719.1"/>
    <property type="molecule type" value="Genomic_DNA"/>
</dbReference>
<dbReference type="GO" id="GO:0003824">
    <property type="term" value="F:catalytic activity"/>
    <property type="evidence" value="ECO:0007669"/>
    <property type="project" value="InterPro"/>
</dbReference>
<dbReference type="AlphaFoldDB" id="A0A0F8Z037"/>
<comment type="caution">
    <text evidence="2">The sequence shown here is derived from an EMBL/GenBank/DDBJ whole genome shotgun (WGS) entry which is preliminary data.</text>
</comment>
<dbReference type="SUPFAM" id="SSF54197">
    <property type="entry name" value="HIT-like"/>
    <property type="match status" value="1"/>
</dbReference>
<dbReference type="PANTHER" id="PTHR42997:SF1">
    <property type="entry name" value="AP-4-A PHOSPHORYLASE"/>
    <property type="match status" value="1"/>
</dbReference>
<accession>A0A0F8Z037</accession>
<sequence length="166" mass="18250">MPTEEKYCIVRTTSAGVFAGNLVKRDGKEGRVENARRLWYWAGAASLSQLANEGVKRPRQCKFPAVVPYVEMTEIMELLRDLQAGLQHAIRADGFNIGLNIGRCAGAGLPDHIHIHVVPRWSGDTNFMPILGGVHVIPDFLETIHEKISHAGRELGLPKFSAPGKS</sequence>
<dbReference type="InterPro" id="IPR054226">
    <property type="entry name" value="DUF6948"/>
</dbReference>
<dbReference type="Gene3D" id="3.30.428.10">
    <property type="entry name" value="HIT-like"/>
    <property type="match status" value="1"/>
</dbReference>